<dbReference type="EMBL" id="WIGM01002237">
    <property type="protein sequence ID" value="KAF6782347.1"/>
    <property type="molecule type" value="Genomic_DNA"/>
</dbReference>
<sequence>MILKVMKTDDLQLTKYDFHPRWWLNQRCDLHDVLLKIGLSDRCEAEGAAKKAKNPAPRTVKPSLHRN</sequence>
<organism evidence="2 3">
    <name type="scientific">Colletotrichum musicola</name>
    <dbReference type="NCBI Taxonomy" id="2175873"/>
    <lineage>
        <taxon>Eukaryota</taxon>
        <taxon>Fungi</taxon>
        <taxon>Dikarya</taxon>
        <taxon>Ascomycota</taxon>
        <taxon>Pezizomycotina</taxon>
        <taxon>Sordariomycetes</taxon>
        <taxon>Hypocreomycetidae</taxon>
        <taxon>Glomerellales</taxon>
        <taxon>Glomerellaceae</taxon>
        <taxon>Colletotrichum</taxon>
        <taxon>Colletotrichum orchidearum species complex</taxon>
    </lineage>
</organism>
<accession>A0A8H6ILK3</accession>
<evidence type="ECO:0000313" key="3">
    <source>
        <dbReference type="Proteomes" id="UP000639643"/>
    </source>
</evidence>
<dbReference type="AlphaFoldDB" id="A0A8H6ILK3"/>
<dbReference type="Proteomes" id="UP000639643">
    <property type="component" value="Unassembled WGS sequence"/>
</dbReference>
<protein>
    <submittedName>
        <fullName evidence="2">Uncharacterized protein</fullName>
    </submittedName>
</protein>
<keyword evidence="3" id="KW-1185">Reference proteome</keyword>
<comment type="caution">
    <text evidence="2">The sequence shown here is derived from an EMBL/GenBank/DDBJ whole genome shotgun (WGS) entry which is preliminary data.</text>
</comment>
<feature type="non-terminal residue" evidence="2">
    <location>
        <position position="1"/>
    </location>
</feature>
<gene>
    <name evidence="2" type="ORF">CMUS01_16723</name>
</gene>
<evidence type="ECO:0000256" key="1">
    <source>
        <dbReference type="SAM" id="MobiDB-lite"/>
    </source>
</evidence>
<evidence type="ECO:0000313" key="2">
    <source>
        <dbReference type="EMBL" id="KAF6782347.1"/>
    </source>
</evidence>
<feature type="region of interest" description="Disordered" evidence="1">
    <location>
        <begin position="46"/>
        <end position="67"/>
    </location>
</feature>
<proteinExistence type="predicted"/>
<reference evidence="2" key="1">
    <citation type="journal article" date="2020" name="Phytopathology">
        <title>Genome Sequence Resources of Colletotrichum truncatum, C. plurivorum, C. musicola, and C. sojae: Four Species Pathogenic to Soybean (Glycine max).</title>
        <authorList>
            <person name="Rogerio F."/>
            <person name="Boufleur T.R."/>
            <person name="Ciampi-Guillardi M."/>
            <person name="Sukno S.A."/>
            <person name="Thon M.R."/>
            <person name="Massola Junior N.S."/>
            <person name="Baroncelli R."/>
        </authorList>
    </citation>
    <scope>NUCLEOTIDE SEQUENCE</scope>
    <source>
        <strain evidence="2">LFN0074</strain>
    </source>
</reference>
<name>A0A8H6ILK3_9PEZI</name>